<dbReference type="Proteomes" id="UP000314294">
    <property type="component" value="Unassembled WGS sequence"/>
</dbReference>
<dbReference type="AlphaFoldDB" id="A0A4Z2HNG7"/>
<keyword evidence="3" id="KW-1185">Reference proteome</keyword>
<reference evidence="2 3" key="1">
    <citation type="submission" date="2019-03" db="EMBL/GenBank/DDBJ databases">
        <title>First draft genome of Liparis tanakae, snailfish: a comprehensive survey of snailfish specific genes.</title>
        <authorList>
            <person name="Kim W."/>
            <person name="Song I."/>
            <person name="Jeong J.-H."/>
            <person name="Kim D."/>
            <person name="Kim S."/>
            <person name="Ryu S."/>
            <person name="Song J.Y."/>
            <person name="Lee S.K."/>
        </authorList>
    </citation>
    <scope>NUCLEOTIDE SEQUENCE [LARGE SCALE GENOMIC DNA]</scope>
    <source>
        <tissue evidence="2">Muscle</tissue>
    </source>
</reference>
<protein>
    <submittedName>
        <fullName evidence="2">Uncharacterized protein</fullName>
    </submittedName>
</protein>
<evidence type="ECO:0000313" key="3">
    <source>
        <dbReference type="Proteomes" id="UP000314294"/>
    </source>
</evidence>
<name>A0A4Z2HNG7_9TELE</name>
<feature type="region of interest" description="Disordered" evidence="1">
    <location>
        <begin position="15"/>
        <end position="57"/>
    </location>
</feature>
<sequence>MIYERRLQAVGRLAGGLQDALPVPDPDRAGSGPGADGADGEQLTVASPRDPRGAVVPRRRRVNLLRAHDDIITAQVYSTHETKCWRVRKEGRKEGRR</sequence>
<proteinExistence type="predicted"/>
<dbReference type="EMBL" id="SRLO01000209">
    <property type="protein sequence ID" value="TNN67091.1"/>
    <property type="molecule type" value="Genomic_DNA"/>
</dbReference>
<accession>A0A4Z2HNG7</accession>
<evidence type="ECO:0000256" key="1">
    <source>
        <dbReference type="SAM" id="MobiDB-lite"/>
    </source>
</evidence>
<organism evidence="2 3">
    <name type="scientific">Liparis tanakae</name>
    <name type="common">Tanaka's snailfish</name>
    <dbReference type="NCBI Taxonomy" id="230148"/>
    <lineage>
        <taxon>Eukaryota</taxon>
        <taxon>Metazoa</taxon>
        <taxon>Chordata</taxon>
        <taxon>Craniata</taxon>
        <taxon>Vertebrata</taxon>
        <taxon>Euteleostomi</taxon>
        <taxon>Actinopterygii</taxon>
        <taxon>Neopterygii</taxon>
        <taxon>Teleostei</taxon>
        <taxon>Neoteleostei</taxon>
        <taxon>Acanthomorphata</taxon>
        <taxon>Eupercaria</taxon>
        <taxon>Perciformes</taxon>
        <taxon>Cottioidei</taxon>
        <taxon>Cottales</taxon>
        <taxon>Liparidae</taxon>
        <taxon>Liparis</taxon>
    </lineage>
</organism>
<evidence type="ECO:0000313" key="2">
    <source>
        <dbReference type="EMBL" id="TNN67091.1"/>
    </source>
</evidence>
<gene>
    <name evidence="2" type="ORF">EYF80_022621</name>
</gene>
<comment type="caution">
    <text evidence="2">The sequence shown here is derived from an EMBL/GenBank/DDBJ whole genome shotgun (WGS) entry which is preliminary data.</text>
</comment>